<evidence type="ECO:0000256" key="4">
    <source>
        <dbReference type="SAM" id="SignalP"/>
    </source>
</evidence>
<evidence type="ECO:0000256" key="1">
    <source>
        <dbReference type="ARBA" id="ARBA00008520"/>
    </source>
</evidence>
<proteinExistence type="inferred from homology"/>
<dbReference type="Proteomes" id="UP001597541">
    <property type="component" value="Unassembled WGS sequence"/>
</dbReference>
<dbReference type="PANTHER" id="PTHR30061">
    <property type="entry name" value="MALTOSE-BINDING PERIPLASMIC PROTEIN"/>
    <property type="match status" value="1"/>
</dbReference>
<dbReference type="Gene3D" id="3.40.190.10">
    <property type="entry name" value="Periplasmic binding protein-like II"/>
    <property type="match status" value="1"/>
</dbReference>
<dbReference type="EMBL" id="JBHUME010000007">
    <property type="protein sequence ID" value="MFD2612783.1"/>
    <property type="molecule type" value="Genomic_DNA"/>
</dbReference>
<name>A0ABW5PCP9_9BACL</name>
<reference evidence="6" key="1">
    <citation type="journal article" date="2019" name="Int. J. Syst. Evol. Microbiol.">
        <title>The Global Catalogue of Microorganisms (GCM) 10K type strain sequencing project: providing services to taxonomists for standard genome sequencing and annotation.</title>
        <authorList>
            <consortium name="The Broad Institute Genomics Platform"/>
            <consortium name="The Broad Institute Genome Sequencing Center for Infectious Disease"/>
            <person name="Wu L."/>
            <person name="Ma J."/>
        </authorList>
    </citation>
    <scope>NUCLEOTIDE SEQUENCE [LARGE SCALE GENOMIC DNA]</scope>
    <source>
        <strain evidence="6">KCTC 3950</strain>
    </source>
</reference>
<accession>A0ABW5PCP9</accession>
<dbReference type="SUPFAM" id="SSF53850">
    <property type="entry name" value="Periplasmic binding protein-like II"/>
    <property type="match status" value="1"/>
</dbReference>
<evidence type="ECO:0000256" key="2">
    <source>
        <dbReference type="ARBA" id="ARBA00022448"/>
    </source>
</evidence>
<protein>
    <submittedName>
        <fullName evidence="5">Extracellular solute-binding protein</fullName>
    </submittedName>
</protein>
<evidence type="ECO:0000313" key="6">
    <source>
        <dbReference type="Proteomes" id="UP001597541"/>
    </source>
</evidence>
<feature type="signal peptide" evidence="4">
    <location>
        <begin position="1"/>
        <end position="21"/>
    </location>
</feature>
<sequence>MLRRKGMILSMMLLLSMILLTECHDQTNLQKSPVSRVKQATIPPSEDLSDQQAKKVLTIAVSLPPKAFSRLQTISGDYAMSRPQIEIRLVNLNRNKAGAELWEKAELGEAPDLMLLDNLDLLAFAASAHLKPVDSLLSNIPSSEGLDRSIEQVKWNGYLWGIPWDVDPYVLVWNRSSFLASGLHPEQFSGKWRSANEAVLRKNGLERMFVPYDDPYAVLSFMSAMDIPWREDGQWALTPEETEWDGTIEKVLRDGWGISGEDAWIQLAKGDPAIAIMPLSEYLEHAGEGLDFSVLSNQGNPSAGSWMKGQSFAVSTLSEQEEEAGRWIAAVADRFFVSAGPNAYKYLPASKYTYESAVFRRDPLYEKVSAAVRQSILPYQDPKSSAKLAVLKEEAAKLASGQTDFQRFLDAVNIRWSQLQR</sequence>
<dbReference type="InterPro" id="IPR006059">
    <property type="entry name" value="SBP"/>
</dbReference>
<evidence type="ECO:0000256" key="3">
    <source>
        <dbReference type="ARBA" id="ARBA00022729"/>
    </source>
</evidence>
<organism evidence="5 6">
    <name type="scientific">Paenibacillus gansuensis</name>
    <dbReference type="NCBI Taxonomy" id="306542"/>
    <lineage>
        <taxon>Bacteria</taxon>
        <taxon>Bacillati</taxon>
        <taxon>Bacillota</taxon>
        <taxon>Bacilli</taxon>
        <taxon>Bacillales</taxon>
        <taxon>Paenibacillaceae</taxon>
        <taxon>Paenibacillus</taxon>
    </lineage>
</organism>
<keyword evidence="6" id="KW-1185">Reference proteome</keyword>
<gene>
    <name evidence="5" type="ORF">ACFSUF_10155</name>
</gene>
<comment type="similarity">
    <text evidence="1">Belongs to the bacterial solute-binding protein 1 family.</text>
</comment>
<dbReference type="RefSeq" id="WP_377602576.1">
    <property type="nucleotide sequence ID" value="NZ_JBHUME010000007.1"/>
</dbReference>
<dbReference type="Pfam" id="PF01547">
    <property type="entry name" value="SBP_bac_1"/>
    <property type="match status" value="1"/>
</dbReference>
<keyword evidence="3 4" id="KW-0732">Signal</keyword>
<dbReference type="PANTHER" id="PTHR30061:SF50">
    <property type="entry name" value="MALTOSE_MALTODEXTRIN-BINDING PERIPLASMIC PROTEIN"/>
    <property type="match status" value="1"/>
</dbReference>
<comment type="caution">
    <text evidence="5">The sequence shown here is derived from an EMBL/GenBank/DDBJ whole genome shotgun (WGS) entry which is preliminary data.</text>
</comment>
<evidence type="ECO:0000313" key="5">
    <source>
        <dbReference type="EMBL" id="MFD2612783.1"/>
    </source>
</evidence>
<keyword evidence="2" id="KW-0813">Transport</keyword>
<feature type="chain" id="PRO_5047463166" evidence="4">
    <location>
        <begin position="22"/>
        <end position="421"/>
    </location>
</feature>